<proteinExistence type="predicted"/>
<gene>
    <name evidence="1" type="ORF">HNR40_006305</name>
</gene>
<dbReference type="EMBL" id="JACHIN010000009">
    <property type="protein sequence ID" value="MBB5080816.1"/>
    <property type="molecule type" value="Genomic_DNA"/>
</dbReference>
<keyword evidence="2" id="KW-1185">Reference proteome</keyword>
<evidence type="ECO:0000313" key="2">
    <source>
        <dbReference type="Proteomes" id="UP000568380"/>
    </source>
</evidence>
<dbReference type="AlphaFoldDB" id="A0A7W8EIR9"/>
<name>A0A7W8EIR9_9ACTN</name>
<organism evidence="1 2">
    <name type="scientific">Nonomuraea endophytica</name>
    <dbReference type="NCBI Taxonomy" id="714136"/>
    <lineage>
        <taxon>Bacteria</taxon>
        <taxon>Bacillati</taxon>
        <taxon>Actinomycetota</taxon>
        <taxon>Actinomycetes</taxon>
        <taxon>Streptosporangiales</taxon>
        <taxon>Streptosporangiaceae</taxon>
        <taxon>Nonomuraea</taxon>
    </lineage>
</organism>
<dbReference type="Proteomes" id="UP000568380">
    <property type="component" value="Unassembled WGS sequence"/>
</dbReference>
<accession>A0A7W8EIR9</accession>
<protein>
    <submittedName>
        <fullName evidence="1">Uncharacterized protein</fullName>
    </submittedName>
</protein>
<comment type="caution">
    <text evidence="1">The sequence shown here is derived from an EMBL/GenBank/DDBJ whole genome shotgun (WGS) entry which is preliminary data.</text>
</comment>
<reference evidence="1 2" key="1">
    <citation type="submission" date="2020-08" db="EMBL/GenBank/DDBJ databases">
        <title>Genomic Encyclopedia of Type Strains, Phase IV (KMG-IV): sequencing the most valuable type-strain genomes for metagenomic binning, comparative biology and taxonomic classification.</title>
        <authorList>
            <person name="Goeker M."/>
        </authorList>
    </citation>
    <scope>NUCLEOTIDE SEQUENCE [LARGE SCALE GENOMIC DNA]</scope>
    <source>
        <strain evidence="1 2">DSM 45385</strain>
    </source>
</reference>
<evidence type="ECO:0000313" key="1">
    <source>
        <dbReference type="EMBL" id="MBB5080816.1"/>
    </source>
</evidence>
<dbReference type="RefSeq" id="WP_184967609.1">
    <property type="nucleotide sequence ID" value="NZ_JACHIN010000009.1"/>
</dbReference>
<sequence>MRGSLAFALAAVMVAGPAAPVPESRAAVVANRRESLMAACMKEQGFRYIPIDSPRRPPRQNTPEQERQSRARYGFKVFAMYVHTTDQEAGGLAALPFDPNDRLTAALSLTQVRAYSRAYDVCLGSAVWQLTGRQVTGRFDLDRKREKALTQALAREFDSYPPAQLSARKYAACLEDYGYTVRSALPSRISSQLMESFVAERTRLAGAEFPIKEEGVEYLPTLSPSQAGPYLEREIKAALADLTCATRTFRWTHQRQAEVRERVAAEWALD</sequence>